<name>A0A5N6DTH2_ASPPA</name>
<reference evidence="1 2" key="1">
    <citation type="submission" date="2019-04" db="EMBL/GenBank/DDBJ databases">
        <title>Fungal friends and foes A comparative genomics study of 23 Aspergillus species from section Flavi.</title>
        <authorList>
            <consortium name="DOE Joint Genome Institute"/>
            <person name="Kjaerbolling I."/>
            <person name="Vesth T.C."/>
            <person name="Frisvad J.C."/>
            <person name="Nybo J.L."/>
            <person name="Theobald S."/>
            <person name="Kildgaard S."/>
            <person name="Petersen T.I."/>
            <person name="Kuo A."/>
            <person name="Sato A."/>
            <person name="Lyhne E.K."/>
            <person name="Kogle M.E."/>
            <person name="Wiebenga A."/>
            <person name="Kun R.S."/>
            <person name="Lubbers R.J."/>
            <person name="Makela M.R."/>
            <person name="Barry K."/>
            <person name="Chovatia M."/>
            <person name="Clum A."/>
            <person name="Daum C."/>
            <person name="Haridas S."/>
            <person name="He G."/>
            <person name="LaButti K."/>
            <person name="Lipzen A."/>
            <person name="Mondo S."/>
            <person name="Pangilinan J."/>
            <person name="Riley R."/>
            <person name="Salamov A."/>
            <person name="Simmons B.A."/>
            <person name="Magnuson J.K."/>
            <person name="Henrissat B."/>
            <person name="Mortensen U.H."/>
            <person name="Larsen T.O."/>
            <person name="De vries R.P."/>
            <person name="Grigoriev I.V."/>
            <person name="Machida M."/>
            <person name="Baker S.E."/>
            <person name="Andersen M.R."/>
        </authorList>
    </citation>
    <scope>NUCLEOTIDE SEQUENCE [LARGE SCALE GENOMIC DNA]</scope>
    <source>
        <strain evidence="1 2">CBS 117618</strain>
    </source>
</reference>
<proteinExistence type="predicted"/>
<dbReference type="Proteomes" id="UP000326532">
    <property type="component" value="Unassembled WGS sequence"/>
</dbReference>
<organism evidence="1 2">
    <name type="scientific">Aspergillus parasiticus</name>
    <dbReference type="NCBI Taxonomy" id="5067"/>
    <lineage>
        <taxon>Eukaryota</taxon>
        <taxon>Fungi</taxon>
        <taxon>Dikarya</taxon>
        <taxon>Ascomycota</taxon>
        <taxon>Pezizomycotina</taxon>
        <taxon>Eurotiomycetes</taxon>
        <taxon>Eurotiomycetidae</taxon>
        <taxon>Eurotiales</taxon>
        <taxon>Aspergillaceae</taxon>
        <taxon>Aspergillus</taxon>
        <taxon>Aspergillus subgen. Circumdati</taxon>
    </lineage>
</organism>
<dbReference type="EMBL" id="ML734951">
    <property type="protein sequence ID" value="KAB8208492.1"/>
    <property type="molecule type" value="Genomic_DNA"/>
</dbReference>
<dbReference type="AlphaFoldDB" id="A0A5N6DTH2"/>
<evidence type="ECO:0000313" key="1">
    <source>
        <dbReference type="EMBL" id="KAB8208492.1"/>
    </source>
</evidence>
<evidence type="ECO:0000313" key="2">
    <source>
        <dbReference type="Proteomes" id="UP000326532"/>
    </source>
</evidence>
<keyword evidence="2" id="KW-1185">Reference proteome</keyword>
<protein>
    <submittedName>
        <fullName evidence="1">Uncharacterized protein</fullName>
    </submittedName>
</protein>
<accession>A0A5N6DTH2</accession>
<dbReference type="VEuPathDB" id="FungiDB:BDV34DRAFT_190363"/>
<sequence length="102" mass="11643">MCTHSDAQNEHDLIPGGYNVYIVTAPIAGIDLESGVIDSTFWDTSALIRDLDRQFPRLHIRKNLFNPHSEHLLISVMRSAIRSARVKHVWVVLNTIAWPDLR</sequence>
<gene>
    <name evidence="1" type="ORF">BDV34DRAFT_190363</name>
</gene>